<feature type="compositionally biased region" description="Acidic residues" evidence="1">
    <location>
        <begin position="804"/>
        <end position="816"/>
    </location>
</feature>
<evidence type="ECO:0000256" key="1">
    <source>
        <dbReference type="SAM" id="MobiDB-lite"/>
    </source>
</evidence>
<gene>
    <name evidence="3" type="ORF">PGLA1383_LOCUS53866</name>
</gene>
<organism evidence="3 4">
    <name type="scientific">Polarella glacialis</name>
    <name type="common">Dinoflagellate</name>
    <dbReference type="NCBI Taxonomy" id="89957"/>
    <lineage>
        <taxon>Eukaryota</taxon>
        <taxon>Sar</taxon>
        <taxon>Alveolata</taxon>
        <taxon>Dinophyceae</taxon>
        <taxon>Suessiales</taxon>
        <taxon>Suessiaceae</taxon>
        <taxon>Polarella</taxon>
    </lineage>
</organism>
<evidence type="ECO:0000256" key="2">
    <source>
        <dbReference type="SAM" id="Phobius"/>
    </source>
</evidence>
<feature type="transmembrane region" description="Helical" evidence="2">
    <location>
        <begin position="413"/>
        <end position="437"/>
    </location>
</feature>
<comment type="caution">
    <text evidence="3">The sequence shown here is derived from an EMBL/GenBank/DDBJ whole genome shotgun (WGS) entry which is preliminary data.</text>
</comment>
<accession>A0A813HMP3</accession>
<feature type="transmembrane region" description="Helical" evidence="2">
    <location>
        <begin position="376"/>
        <end position="401"/>
    </location>
</feature>
<feature type="region of interest" description="Disordered" evidence="1">
    <location>
        <begin position="1"/>
        <end position="83"/>
    </location>
</feature>
<keyword evidence="2" id="KW-1133">Transmembrane helix</keyword>
<dbReference type="AlphaFoldDB" id="A0A813HMP3"/>
<sequence length="908" mass="97188">MGNGASARASATQKIYVAPREGEKEEDSSSDQQVLAEPCPPDPATADAPQKQQQQQVEPQLLPQPLRPRPAVAVGSTASAQPVVVVGSTASDVVGGATGSKADPSGVTPASVELAVTDFEDDSPGGGATSALEIDAGEEVQRGLSTRIQQRQHWLSSLEDRDTEVPQAKSSTVRVQARLPQFLDEGEGGPLEDKTTFHLPMKAKPWKNMSASSDVAAGGVDSARFGAMECHQNVVGSTPRPAREQDTPVAIAWVLISVGLNLWMNRAHFLDFAAKFRIRTLSAKLPVGAGWQGWQSRKSTEKEKKFKAQEDKARFSVSRRFLHVAQCSCAILLAALLFLSLVFGIPAGFACYSLSFTMVFFSLIDSGLFPVTMVSFDACLALASLAWTAVIAFSAVTPAALVQIGGRTVCRVILSLAFCNPQMSNLCLATFSSVHLYKLYNFVIMDPYLSGAAGSLVANEVAVFIIITMIVATFNGCIKESVHARVQVLVAQSCERSSKKLLSVLCEAVVTLGPDLRIAGSCRNLSHMLMAGFGSRSGGLRGALFTSLLAQGDRQRFEDFIHGFPMIDDALSDSSGTSTDSRPPGSLRVHLRDAGGLHFLVDIFHVTIPNSDDTSTSASHLIGIKEEPGAPRLPELLPPSVFPDDAWSSSPSATGQELETSHPQRLTKALLAAQGGTPTASGSLSQATSRSEASGAAELKEIESISLTFDLMSPGFTIREARIRFQPRSDGAGQLPCVQNWVPQSCWQTLRTWVQAQYNAVSDGKVMPQPELPSVEMLSPSRPNDLLHVQQTLLEMVHDSREADPDDAGTSEEAGDADILNGGIGADQQEDENTSRHCDRDSEDGVVWARLEMTQFKRLPGARSTSGSSGEIPETSRLLQKYGKKFGRLLGIAEGVFAISSYPTGRGC</sequence>
<reference evidence="3" key="1">
    <citation type="submission" date="2021-02" db="EMBL/GenBank/DDBJ databases">
        <authorList>
            <person name="Dougan E. K."/>
            <person name="Rhodes N."/>
            <person name="Thang M."/>
            <person name="Chan C."/>
        </authorList>
    </citation>
    <scope>NUCLEOTIDE SEQUENCE</scope>
</reference>
<feature type="transmembrane region" description="Helical" evidence="2">
    <location>
        <begin position="321"/>
        <end position="339"/>
    </location>
</feature>
<keyword evidence="2" id="KW-0812">Transmembrane</keyword>
<evidence type="ECO:0000313" key="4">
    <source>
        <dbReference type="Proteomes" id="UP000654075"/>
    </source>
</evidence>
<feature type="compositionally biased region" description="Low complexity" evidence="1">
    <location>
        <begin position="44"/>
        <end position="73"/>
    </location>
</feature>
<name>A0A813HMP3_POLGL</name>
<feature type="compositionally biased region" description="Polar residues" evidence="1">
    <location>
        <begin position="647"/>
        <end position="664"/>
    </location>
</feature>
<feature type="transmembrane region" description="Helical" evidence="2">
    <location>
        <begin position="449"/>
        <end position="474"/>
    </location>
</feature>
<dbReference type="Proteomes" id="UP000654075">
    <property type="component" value="Unassembled WGS sequence"/>
</dbReference>
<keyword evidence="2" id="KW-0472">Membrane</keyword>
<feature type="region of interest" description="Disordered" evidence="1">
    <location>
        <begin position="629"/>
        <end position="664"/>
    </location>
</feature>
<dbReference type="EMBL" id="CAJNNV010032045">
    <property type="protein sequence ID" value="CAE8638729.1"/>
    <property type="molecule type" value="Genomic_DNA"/>
</dbReference>
<evidence type="ECO:0000313" key="3">
    <source>
        <dbReference type="EMBL" id="CAE8638729.1"/>
    </source>
</evidence>
<feature type="region of interest" description="Disordered" evidence="1">
    <location>
        <begin position="800"/>
        <end position="842"/>
    </location>
</feature>
<feature type="transmembrane region" description="Helical" evidence="2">
    <location>
        <begin position="345"/>
        <end position="364"/>
    </location>
</feature>
<proteinExistence type="predicted"/>
<keyword evidence="4" id="KW-1185">Reference proteome</keyword>
<protein>
    <submittedName>
        <fullName evidence="3">Uncharacterized protein</fullName>
    </submittedName>
</protein>